<evidence type="ECO:0000256" key="1">
    <source>
        <dbReference type="SAM" id="MobiDB-lite"/>
    </source>
</evidence>
<feature type="region of interest" description="Disordered" evidence="1">
    <location>
        <begin position="40"/>
        <end position="64"/>
    </location>
</feature>
<keyword evidence="3" id="KW-1185">Reference proteome</keyword>
<name>A0A843THX7_COLES</name>
<organism evidence="2 3">
    <name type="scientific">Colocasia esculenta</name>
    <name type="common">Wild taro</name>
    <name type="synonym">Arum esculentum</name>
    <dbReference type="NCBI Taxonomy" id="4460"/>
    <lineage>
        <taxon>Eukaryota</taxon>
        <taxon>Viridiplantae</taxon>
        <taxon>Streptophyta</taxon>
        <taxon>Embryophyta</taxon>
        <taxon>Tracheophyta</taxon>
        <taxon>Spermatophyta</taxon>
        <taxon>Magnoliopsida</taxon>
        <taxon>Liliopsida</taxon>
        <taxon>Araceae</taxon>
        <taxon>Aroideae</taxon>
        <taxon>Colocasieae</taxon>
        <taxon>Colocasia</taxon>
    </lineage>
</organism>
<proteinExistence type="predicted"/>
<evidence type="ECO:0000313" key="2">
    <source>
        <dbReference type="EMBL" id="MQL69154.1"/>
    </source>
</evidence>
<sequence length="64" mass="7194">MVRKALLLEDSLAIAESIKSNMVKREHGTTSKRPQAVIGTKRPIGQTGGRQVKRFRDGDHNDFF</sequence>
<dbReference type="Proteomes" id="UP000652761">
    <property type="component" value="Unassembled WGS sequence"/>
</dbReference>
<dbReference type="EMBL" id="NMUH01000030">
    <property type="protein sequence ID" value="MQL69154.1"/>
    <property type="molecule type" value="Genomic_DNA"/>
</dbReference>
<evidence type="ECO:0000313" key="3">
    <source>
        <dbReference type="Proteomes" id="UP000652761"/>
    </source>
</evidence>
<accession>A0A843THX7</accession>
<comment type="caution">
    <text evidence="2">The sequence shown here is derived from an EMBL/GenBank/DDBJ whole genome shotgun (WGS) entry which is preliminary data.</text>
</comment>
<feature type="compositionally biased region" description="Basic and acidic residues" evidence="1">
    <location>
        <begin position="54"/>
        <end position="64"/>
    </location>
</feature>
<dbReference type="AlphaFoldDB" id="A0A843THX7"/>
<reference evidence="2" key="1">
    <citation type="submission" date="2017-07" db="EMBL/GenBank/DDBJ databases">
        <title>Taro Niue Genome Assembly and Annotation.</title>
        <authorList>
            <person name="Atibalentja N."/>
            <person name="Keating K."/>
            <person name="Fields C.J."/>
        </authorList>
    </citation>
    <scope>NUCLEOTIDE SEQUENCE</scope>
    <source>
        <strain evidence="2">Niue_2</strain>
        <tissue evidence="2">Leaf</tissue>
    </source>
</reference>
<protein>
    <submittedName>
        <fullName evidence="2">Uncharacterized protein</fullName>
    </submittedName>
</protein>
<gene>
    <name evidence="2" type="ORF">Taro_001450</name>
</gene>